<proteinExistence type="inferred from homology"/>
<dbReference type="Proteomes" id="UP001500751">
    <property type="component" value="Unassembled WGS sequence"/>
</dbReference>
<reference evidence="4 5" key="1">
    <citation type="journal article" date="2019" name="Int. J. Syst. Evol. Microbiol.">
        <title>The Global Catalogue of Microorganisms (GCM) 10K type strain sequencing project: providing services to taxonomists for standard genome sequencing and annotation.</title>
        <authorList>
            <consortium name="The Broad Institute Genomics Platform"/>
            <consortium name="The Broad Institute Genome Sequencing Center for Infectious Disease"/>
            <person name="Wu L."/>
            <person name="Ma J."/>
        </authorList>
    </citation>
    <scope>NUCLEOTIDE SEQUENCE [LARGE SCALE GENOMIC DNA]</scope>
    <source>
        <strain evidence="4 5">JCM 16014</strain>
    </source>
</reference>
<evidence type="ECO:0000313" key="5">
    <source>
        <dbReference type="Proteomes" id="UP001500751"/>
    </source>
</evidence>
<dbReference type="PROSITE" id="PS50801">
    <property type="entry name" value="STAS"/>
    <property type="match status" value="1"/>
</dbReference>
<dbReference type="PANTHER" id="PTHR33495:SF2">
    <property type="entry name" value="ANTI-SIGMA FACTOR ANTAGONIST TM_1081-RELATED"/>
    <property type="match status" value="1"/>
</dbReference>
<dbReference type="InterPro" id="IPR003658">
    <property type="entry name" value="Anti-sigma_ant"/>
</dbReference>
<dbReference type="PANTHER" id="PTHR33495">
    <property type="entry name" value="ANTI-SIGMA FACTOR ANTAGONIST TM_1081-RELATED-RELATED"/>
    <property type="match status" value="1"/>
</dbReference>
<comment type="caution">
    <text evidence="4">The sequence shown here is derived from an EMBL/GenBank/DDBJ whole genome shotgun (WGS) entry which is preliminary data.</text>
</comment>
<evidence type="ECO:0000256" key="1">
    <source>
        <dbReference type="ARBA" id="ARBA00009013"/>
    </source>
</evidence>
<evidence type="ECO:0000313" key="4">
    <source>
        <dbReference type="EMBL" id="GAA2066991.1"/>
    </source>
</evidence>
<keyword evidence="5" id="KW-1185">Reference proteome</keyword>
<accession>A0ABN2VN81</accession>
<dbReference type="Gene3D" id="3.30.750.24">
    <property type="entry name" value="STAS domain"/>
    <property type="match status" value="1"/>
</dbReference>
<name>A0ABN2VN81_9ACTN</name>
<protein>
    <recommendedName>
        <fullName evidence="2">Anti-sigma factor antagonist</fullName>
    </recommendedName>
</protein>
<comment type="similarity">
    <text evidence="1 2">Belongs to the anti-sigma-factor antagonist family.</text>
</comment>
<dbReference type="CDD" id="cd07043">
    <property type="entry name" value="STAS_anti-anti-sigma_factors"/>
    <property type="match status" value="1"/>
</dbReference>
<dbReference type="SUPFAM" id="SSF52091">
    <property type="entry name" value="SpoIIaa-like"/>
    <property type="match status" value="1"/>
</dbReference>
<dbReference type="EMBL" id="BAAAQN010000117">
    <property type="protein sequence ID" value="GAA2066991.1"/>
    <property type="molecule type" value="Genomic_DNA"/>
</dbReference>
<organism evidence="4 5">
    <name type="scientific">Catenulispora yoronensis</name>
    <dbReference type="NCBI Taxonomy" id="450799"/>
    <lineage>
        <taxon>Bacteria</taxon>
        <taxon>Bacillati</taxon>
        <taxon>Actinomycetota</taxon>
        <taxon>Actinomycetes</taxon>
        <taxon>Catenulisporales</taxon>
        <taxon>Catenulisporaceae</taxon>
        <taxon>Catenulispora</taxon>
    </lineage>
</organism>
<dbReference type="NCBIfam" id="TIGR00377">
    <property type="entry name" value="ant_ant_sig"/>
    <property type="match status" value="1"/>
</dbReference>
<sequence length="169" mass="18065">MTVFPNRQVLARPVPSAFGHTRTHGPGRQLTLAVGPFRDGAVLALSGELDVAVAAGFDADVNAAVAQGMVRLVLDLSDLDFCDCCGLSALVRARRLALERHGWVRLARVPPRLTRIIRIAGLGSAFPCYPSVDDAFDNTQRPIRTSTRARLAGGSALRVQRPDSGAKPL</sequence>
<dbReference type="Pfam" id="PF01740">
    <property type="entry name" value="STAS"/>
    <property type="match status" value="1"/>
</dbReference>
<evidence type="ECO:0000259" key="3">
    <source>
        <dbReference type="PROSITE" id="PS50801"/>
    </source>
</evidence>
<gene>
    <name evidence="4" type="ORF">GCM10009839_93520</name>
</gene>
<dbReference type="InterPro" id="IPR002645">
    <property type="entry name" value="STAS_dom"/>
</dbReference>
<feature type="domain" description="STAS" evidence="3">
    <location>
        <begin position="42"/>
        <end position="139"/>
    </location>
</feature>
<dbReference type="RefSeq" id="WP_344672242.1">
    <property type="nucleotide sequence ID" value="NZ_BAAAQN010000117.1"/>
</dbReference>
<dbReference type="InterPro" id="IPR036513">
    <property type="entry name" value="STAS_dom_sf"/>
</dbReference>
<evidence type="ECO:0000256" key="2">
    <source>
        <dbReference type="RuleBase" id="RU003749"/>
    </source>
</evidence>